<dbReference type="EMBL" id="UAUF01000016">
    <property type="protein sequence ID" value="SPZ16804.1"/>
    <property type="molecule type" value="Genomic_DNA"/>
</dbReference>
<dbReference type="Proteomes" id="UP000250443">
    <property type="component" value="Unassembled WGS sequence"/>
</dbReference>
<name>A0A2X2DBP0_PSELU</name>
<gene>
    <name evidence="2" type="ORF">IRZ65_18630</name>
    <name evidence="3" type="ORF">NCTC11842_05844</name>
</gene>
<dbReference type="AlphaFoldDB" id="A0A2X2DBP0"/>
<dbReference type="EMBL" id="JADMCD010000011">
    <property type="protein sequence ID" value="MBF8642695.1"/>
    <property type="molecule type" value="Genomic_DNA"/>
</dbReference>
<evidence type="ECO:0000313" key="2">
    <source>
        <dbReference type="EMBL" id="MBF8642695.1"/>
    </source>
</evidence>
<sequence length="159" mass="17274">MKKPELYEVWGDTVDRSHLLMSIIIGALISLGTYYLAQHVLLGVVESRQMARAYAMLTGILGCLAGGLISAMLFKPKRKVVEHMIDPTFRQQVLVELAAEHGTIGRLDELPHEVVVELRELGLYALFREAEAAEARTAAQAPSAVVVVPAHVSLSGGQS</sequence>
<keyword evidence="1" id="KW-0812">Transmembrane</keyword>
<reference evidence="3 4" key="1">
    <citation type="submission" date="2018-06" db="EMBL/GenBank/DDBJ databases">
        <authorList>
            <consortium name="Pathogen Informatics"/>
            <person name="Doyle S."/>
        </authorList>
    </citation>
    <scope>NUCLEOTIDE SEQUENCE [LARGE SCALE GENOMIC DNA]</scope>
    <source>
        <strain evidence="3 4">NCTC11842</strain>
    </source>
</reference>
<evidence type="ECO:0000313" key="4">
    <source>
        <dbReference type="Proteomes" id="UP000250443"/>
    </source>
</evidence>
<feature type="transmembrane region" description="Helical" evidence="1">
    <location>
        <begin position="20"/>
        <end position="41"/>
    </location>
</feature>
<keyword evidence="1" id="KW-1133">Transmembrane helix</keyword>
<dbReference type="RefSeq" id="WP_073450459.1">
    <property type="nucleotide sequence ID" value="NZ_CP069263.1"/>
</dbReference>
<organism evidence="3 4">
    <name type="scientific">Pseudomonas luteola</name>
    <dbReference type="NCBI Taxonomy" id="47886"/>
    <lineage>
        <taxon>Bacteria</taxon>
        <taxon>Pseudomonadati</taxon>
        <taxon>Pseudomonadota</taxon>
        <taxon>Gammaproteobacteria</taxon>
        <taxon>Pseudomonadales</taxon>
        <taxon>Pseudomonadaceae</taxon>
        <taxon>Pseudomonas</taxon>
    </lineage>
</organism>
<proteinExistence type="predicted"/>
<feature type="transmembrane region" description="Helical" evidence="1">
    <location>
        <begin position="53"/>
        <end position="74"/>
    </location>
</feature>
<keyword evidence="5" id="KW-1185">Reference proteome</keyword>
<evidence type="ECO:0000256" key="1">
    <source>
        <dbReference type="SAM" id="Phobius"/>
    </source>
</evidence>
<evidence type="ECO:0000313" key="3">
    <source>
        <dbReference type="EMBL" id="SPZ16804.1"/>
    </source>
</evidence>
<dbReference type="Proteomes" id="UP000626180">
    <property type="component" value="Unassembled WGS sequence"/>
</dbReference>
<reference evidence="2 5" key="2">
    <citation type="submission" date="2020-10" db="EMBL/GenBank/DDBJ databases">
        <title>Genome sequences of Pseudomonas isolates.</title>
        <authorList>
            <person name="Wessels L."/>
            <person name="Reich F."/>
            <person name="Hammerl J."/>
        </authorList>
    </citation>
    <scope>NUCLEOTIDE SEQUENCE [LARGE SCALE GENOMIC DNA]</scope>
    <source>
        <strain evidence="2 5">20-MO00624-0</strain>
    </source>
</reference>
<protein>
    <submittedName>
        <fullName evidence="3">Uncharacterized protein</fullName>
    </submittedName>
</protein>
<evidence type="ECO:0000313" key="5">
    <source>
        <dbReference type="Proteomes" id="UP000626180"/>
    </source>
</evidence>
<keyword evidence="1" id="KW-0472">Membrane</keyword>
<accession>A0A2X2DBP0</accession>